<dbReference type="EMBL" id="LJDB01000055">
    <property type="protein sequence ID" value="ONI40247.1"/>
    <property type="molecule type" value="Genomic_DNA"/>
</dbReference>
<reference evidence="1" key="1">
    <citation type="submission" date="2016-08" db="EMBL/GenBank/DDBJ databases">
        <authorList>
            <person name="Ngugi D.K."/>
            <person name="Miyake S."/>
            <person name="Stingl U."/>
        </authorList>
    </citation>
    <scope>NUCLEOTIDE SEQUENCE</scope>
    <source>
        <strain evidence="1">SCG-B11WGA-EpuloA1</strain>
    </source>
</reference>
<comment type="caution">
    <text evidence="1">The sequence shown here is derived from an EMBL/GenBank/DDBJ whole genome shotgun (WGS) entry which is preliminary data.</text>
</comment>
<proteinExistence type="predicted"/>
<gene>
    <name evidence="1" type="ORF">AN396_01295</name>
</gene>
<keyword evidence="2" id="KW-1185">Reference proteome</keyword>
<dbReference type="Proteomes" id="UP000188605">
    <property type="component" value="Unassembled WGS sequence"/>
</dbReference>
<protein>
    <submittedName>
        <fullName evidence="1">DNA ligase (NAD(+)) LigA</fullName>
    </submittedName>
</protein>
<accession>A0ACC8XC61</accession>
<keyword evidence="1" id="KW-0436">Ligase</keyword>
<sequence>MEKLEELKRLIEYHSDRYYNQDDPEISDFEYDELIKEFRALGGERDNVGGTVKREFREVNHDIPVLSLSDVSSKQEVSDFVEKIQRELEEVEFIVERKIDGLSVVLRYYDGILKEGITRGNGIVGESVYENLLEINSIPKEIPTKLPYLEVRGEVYISYDNFKKVNQRHEKLEKKLFANPRNCAAGTLRQLNPAIVKERNLDIYIFNLEIAEGKNFSTHTETLEWLASQNFVITPDYKTCITYDEVWNAIKNIEYLRWKLPYGIDGAVIKINNLFDREILGSTSKVPRWAIAYKYPPEQKQTIIEDIIVQVGRTGRLTPVAILKPVHLAGTSLSRAVLHNQDFISNKDIRIGDTVVVRKAGDIIPEVVSVIMDKRKENSKPYQIPDNCPICHYETDKEASHTFCTNPKCPAKSIKGIIHFVSKNAMDINSLGANCIEALVNYGYIKEIADIYSLYKYHDELIEKGIVGKKRSTEKMLIAIERSKDNDIDKLISGFGIKNVGKQSARTLATYFKDIDEIKNATYEQLINLPDFGEIITSEIINFFKLPQTISMIEELKVRGVNLTSKTNTLENDNRFSGKIFVLTGALKNITRERATEIIQSFGGKVSSSVSKKTDYVIAGENAGSKLTKAQTLGTTILSEEDFEMLIV</sequence>
<evidence type="ECO:0000313" key="1">
    <source>
        <dbReference type="EMBL" id="ONI40247.1"/>
    </source>
</evidence>
<evidence type="ECO:0000313" key="2">
    <source>
        <dbReference type="Proteomes" id="UP000188605"/>
    </source>
</evidence>
<name>A0ACC8XC61_9FIRM</name>
<organism evidence="1 2">
    <name type="scientific">Candidatus Epulonipiscium fishelsonii</name>
    <dbReference type="NCBI Taxonomy" id="77094"/>
    <lineage>
        <taxon>Bacteria</taxon>
        <taxon>Bacillati</taxon>
        <taxon>Bacillota</taxon>
        <taxon>Clostridia</taxon>
        <taxon>Lachnospirales</taxon>
        <taxon>Lachnospiraceae</taxon>
        <taxon>Candidatus Epulonipiscium</taxon>
    </lineage>
</organism>